<dbReference type="SUPFAM" id="SSF46626">
    <property type="entry name" value="Cytochrome c"/>
    <property type="match status" value="1"/>
</dbReference>
<keyword evidence="1 4" id="KW-0349">Heme</keyword>
<keyword evidence="3 4" id="KW-0408">Iron</keyword>
<dbReference type="Gene3D" id="1.10.760.10">
    <property type="entry name" value="Cytochrome c-like domain"/>
    <property type="match status" value="1"/>
</dbReference>
<keyword evidence="5" id="KW-1133">Transmembrane helix</keyword>
<evidence type="ECO:0000256" key="5">
    <source>
        <dbReference type="SAM" id="Phobius"/>
    </source>
</evidence>
<evidence type="ECO:0000256" key="2">
    <source>
        <dbReference type="ARBA" id="ARBA00022723"/>
    </source>
</evidence>
<dbReference type="Proteomes" id="UP000002875">
    <property type="component" value="Chromosome"/>
</dbReference>
<dbReference type="PROSITE" id="PS51007">
    <property type="entry name" value="CYTC"/>
    <property type="match status" value="1"/>
</dbReference>
<dbReference type="EMBL" id="CP002961">
    <property type="protein sequence ID" value="AFK02303.1"/>
    <property type="molecule type" value="Genomic_DNA"/>
</dbReference>
<dbReference type="Pfam" id="PF00034">
    <property type="entry name" value="Cytochrom_C"/>
    <property type="match status" value="1"/>
</dbReference>
<keyword evidence="2 4" id="KW-0479">Metal-binding</keyword>
<organism evidence="7 8">
    <name type="scientific">Emticicia oligotrophica (strain DSM 17448 / CIP 109782 / MTCC 6937 / GPTSA100-15)</name>
    <dbReference type="NCBI Taxonomy" id="929562"/>
    <lineage>
        <taxon>Bacteria</taxon>
        <taxon>Pseudomonadati</taxon>
        <taxon>Bacteroidota</taxon>
        <taxon>Cytophagia</taxon>
        <taxon>Cytophagales</taxon>
        <taxon>Leadbetterellaceae</taxon>
        <taxon>Emticicia</taxon>
    </lineage>
</organism>
<gene>
    <name evidence="7" type="ordered locus">Emtol_1154</name>
</gene>
<protein>
    <submittedName>
        <fullName evidence="7">Cytochrome c class I</fullName>
    </submittedName>
</protein>
<dbReference type="Gene3D" id="2.120.10.30">
    <property type="entry name" value="TolB, C-terminal domain"/>
    <property type="match status" value="1"/>
</dbReference>
<dbReference type="InterPro" id="IPR009056">
    <property type="entry name" value="Cyt_c-like_dom"/>
</dbReference>
<evidence type="ECO:0000313" key="8">
    <source>
        <dbReference type="Proteomes" id="UP000002875"/>
    </source>
</evidence>
<dbReference type="InterPro" id="IPR011042">
    <property type="entry name" value="6-blade_b-propeller_TolB-like"/>
</dbReference>
<feature type="domain" description="Cytochrome c" evidence="6">
    <location>
        <begin position="38"/>
        <end position="130"/>
    </location>
</feature>
<evidence type="ECO:0000256" key="4">
    <source>
        <dbReference type="PROSITE-ProRule" id="PRU00433"/>
    </source>
</evidence>
<dbReference type="PANTHER" id="PTHR19328">
    <property type="entry name" value="HEDGEHOG-INTERACTING PROTEIN"/>
    <property type="match status" value="1"/>
</dbReference>
<dbReference type="SUPFAM" id="SSF50952">
    <property type="entry name" value="Soluble quinoprotein glucose dehydrogenase"/>
    <property type="match status" value="1"/>
</dbReference>
<reference evidence="7 8" key="1">
    <citation type="submission" date="2011-07" db="EMBL/GenBank/DDBJ databases">
        <title>The complete genome of chromosome of Emticicia oligotrophica DSM 17448.</title>
        <authorList>
            <consortium name="US DOE Joint Genome Institute (JGI-PGF)"/>
            <person name="Lucas S."/>
            <person name="Han J."/>
            <person name="Lapidus A."/>
            <person name="Bruce D."/>
            <person name="Goodwin L."/>
            <person name="Pitluck S."/>
            <person name="Peters L."/>
            <person name="Kyrpides N."/>
            <person name="Mavromatis K."/>
            <person name="Ivanova N."/>
            <person name="Ovchinnikova G."/>
            <person name="Teshima H."/>
            <person name="Detter J.C."/>
            <person name="Tapia R."/>
            <person name="Han C."/>
            <person name="Land M."/>
            <person name="Hauser L."/>
            <person name="Markowitz V."/>
            <person name="Cheng J.-F."/>
            <person name="Hugenholtz P."/>
            <person name="Woyke T."/>
            <person name="Wu D."/>
            <person name="Tindall B."/>
            <person name="Pomrenke H."/>
            <person name="Brambilla E."/>
            <person name="Klenk H.-P."/>
            <person name="Eisen J.A."/>
        </authorList>
    </citation>
    <scope>NUCLEOTIDE SEQUENCE [LARGE SCALE GENOMIC DNA]</scope>
    <source>
        <strain evidence="7 8">DSM 17448</strain>
    </source>
</reference>
<proteinExistence type="predicted"/>
<evidence type="ECO:0000259" key="6">
    <source>
        <dbReference type="PROSITE" id="PS51007"/>
    </source>
</evidence>
<keyword evidence="8" id="KW-1185">Reference proteome</keyword>
<dbReference type="InterPro" id="IPR036909">
    <property type="entry name" value="Cyt_c-like_dom_sf"/>
</dbReference>
<sequence>MNFNYKQMKKSIIYLFFLLINLSSFAKIRVYLPTLDSLSVAKGQVLFTQNCTSCHQIKTDGIGPKLSGITSITSPAWVKKIIKNSQDMIAAGDERATTLYLKYKKAIMPSFSHLQENEIDAIVEYLATTKPIKSNLKKDYGEGLKNPIPEPIQISNLVIDVKQFTQFPASSEERKYPLTRITKLAPHPNTGQLFVNDLRGKLYKMEGNTPVVYMDFTQLMPNFIHQPGLASGLGSFAFHPDFLKNGLLYTTHSEKTGSAKADFGYNDSIKVALQWVLTEWKIDNPSSGVFSGKPREMMRVNVVSVIHGVQEIAFNPYAHKGDADYGLLYIGIGDGGAAENGYSFLTNKEEGIWGKILRIDPQGRNSTNRKYGIPINNPYVKSANKRALREIYASGFRNPHRIMWMSSGDMFAVNIGHANIESLYKIEAGNNYGWPIREGKFVIHTDGDMNQVYPLPSNDKAFNITYPVATFDHDEAKAITGGYEYTGSLIPGLKGKYLFGDIPTGRLFYINVADLKQGQTANIKEWKLTLDGKPETLRNLCGSDRIDLHFGIDAQGEMYIMTKADGKVYQIIGAKQ</sequence>
<keyword evidence="5" id="KW-0812">Transmembrane</keyword>
<dbReference type="Pfam" id="PF07995">
    <property type="entry name" value="GSDH"/>
    <property type="match status" value="1"/>
</dbReference>
<evidence type="ECO:0000256" key="3">
    <source>
        <dbReference type="ARBA" id="ARBA00023004"/>
    </source>
</evidence>
<evidence type="ECO:0000313" key="7">
    <source>
        <dbReference type="EMBL" id="AFK02303.1"/>
    </source>
</evidence>
<keyword evidence="5" id="KW-0472">Membrane</keyword>
<accession>A0ABM5MYW7</accession>
<evidence type="ECO:0000256" key="1">
    <source>
        <dbReference type="ARBA" id="ARBA00022617"/>
    </source>
</evidence>
<dbReference type="PANTHER" id="PTHR19328:SF75">
    <property type="entry name" value="ALDOSE SUGAR DEHYDROGENASE YLII"/>
    <property type="match status" value="1"/>
</dbReference>
<dbReference type="InterPro" id="IPR012938">
    <property type="entry name" value="Glc/Sorbosone_DH"/>
</dbReference>
<dbReference type="InterPro" id="IPR011041">
    <property type="entry name" value="Quinoprot_gluc/sorb_DH_b-prop"/>
</dbReference>
<feature type="transmembrane region" description="Helical" evidence="5">
    <location>
        <begin position="12"/>
        <end position="32"/>
    </location>
</feature>
<name>A0ABM5MYW7_EMTOG</name>